<evidence type="ECO:0000259" key="11">
    <source>
        <dbReference type="Pfam" id="PF03958"/>
    </source>
</evidence>
<comment type="similarity">
    <text evidence="2">Belongs to the bacterial secretin family. PilQ subfamily.</text>
</comment>
<dbReference type="InterPro" id="IPR038591">
    <property type="entry name" value="NolW-like_sf"/>
</dbReference>
<feature type="signal peptide" evidence="9">
    <location>
        <begin position="1"/>
        <end position="26"/>
    </location>
</feature>
<accession>A0ABV3T7L0</accession>
<evidence type="ECO:0000256" key="8">
    <source>
        <dbReference type="SAM" id="MobiDB-lite"/>
    </source>
</evidence>
<dbReference type="Pfam" id="PF03958">
    <property type="entry name" value="Secretin_N"/>
    <property type="match status" value="1"/>
</dbReference>
<dbReference type="InterPro" id="IPR013355">
    <property type="entry name" value="Pilus_4_PilQ"/>
</dbReference>
<dbReference type="EMBL" id="JBAKFF010000001">
    <property type="protein sequence ID" value="MEX0431182.1"/>
    <property type="molecule type" value="Genomic_DNA"/>
</dbReference>
<dbReference type="Pfam" id="PF00263">
    <property type="entry name" value="Secretin"/>
    <property type="match status" value="1"/>
</dbReference>
<comment type="subcellular location">
    <subcellularLocation>
        <location evidence="1 7">Cell outer membrane</location>
    </subcellularLocation>
</comment>
<dbReference type="InterPro" id="IPR001775">
    <property type="entry name" value="GspD/PilQ"/>
</dbReference>
<evidence type="ECO:0000256" key="7">
    <source>
        <dbReference type="RuleBase" id="RU004004"/>
    </source>
</evidence>
<keyword evidence="5" id="KW-0472">Membrane</keyword>
<dbReference type="RefSeq" id="WP_367983944.1">
    <property type="nucleotide sequence ID" value="NZ_JBAKFF010000001.1"/>
</dbReference>
<dbReference type="PRINTS" id="PR00811">
    <property type="entry name" value="BCTERIALGSPD"/>
</dbReference>
<gene>
    <name evidence="12" type="primary">pilQ</name>
    <name evidence="12" type="ORF">V6X30_07195</name>
</gene>
<dbReference type="Proteomes" id="UP001556637">
    <property type="component" value="Unassembled WGS sequence"/>
</dbReference>
<evidence type="ECO:0000256" key="2">
    <source>
        <dbReference type="ARBA" id="ARBA00006304"/>
    </source>
</evidence>
<evidence type="ECO:0000313" key="12">
    <source>
        <dbReference type="EMBL" id="MEX0431182.1"/>
    </source>
</evidence>
<dbReference type="PROSITE" id="PS00875">
    <property type="entry name" value="T2SP_D"/>
    <property type="match status" value="1"/>
</dbReference>
<evidence type="ECO:0000256" key="6">
    <source>
        <dbReference type="ARBA" id="ARBA00023237"/>
    </source>
</evidence>
<keyword evidence="13" id="KW-1185">Reference proteome</keyword>
<proteinExistence type="inferred from homology"/>
<feature type="domain" description="NolW-like" evidence="11">
    <location>
        <begin position="86"/>
        <end position="139"/>
    </location>
</feature>
<feature type="domain" description="Type II/III secretion system secretin-like" evidence="10">
    <location>
        <begin position="216"/>
        <end position="370"/>
    </location>
</feature>
<keyword evidence="3 7" id="KW-0813">Transport</keyword>
<evidence type="ECO:0000259" key="10">
    <source>
        <dbReference type="Pfam" id="PF00263"/>
    </source>
</evidence>
<evidence type="ECO:0000313" key="13">
    <source>
        <dbReference type="Proteomes" id="UP001556637"/>
    </source>
</evidence>
<dbReference type="PANTHER" id="PTHR30604:SF1">
    <property type="entry name" value="DNA UTILIZATION PROTEIN HOFQ"/>
    <property type="match status" value="1"/>
</dbReference>
<dbReference type="InterPro" id="IPR051808">
    <property type="entry name" value="Type_IV_pilus_biogenesis"/>
</dbReference>
<organism evidence="12 13">
    <name type="scientific">Spiribacter insolitus</name>
    <dbReference type="NCBI Taxonomy" id="3122417"/>
    <lineage>
        <taxon>Bacteria</taxon>
        <taxon>Pseudomonadati</taxon>
        <taxon>Pseudomonadota</taxon>
        <taxon>Gammaproteobacteria</taxon>
        <taxon>Chromatiales</taxon>
        <taxon>Ectothiorhodospiraceae</taxon>
        <taxon>Spiribacter</taxon>
    </lineage>
</organism>
<dbReference type="InterPro" id="IPR004845">
    <property type="entry name" value="T2SS_GspD_CS"/>
</dbReference>
<comment type="caution">
    <text evidence="12">The sequence shown here is derived from an EMBL/GenBank/DDBJ whole genome shotgun (WGS) entry which is preliminary data.</text>
</comment>
<feature type="chain" id="PRO_5045335906" evidence="9">
    <location>
        <begin position="27"/>
        <end position="384"/>
    </location>
</feature>
<evidence type="ECO:0000256" key="4">
    <source>
        <dbReference type="ARBA" id="ARBA00022729"/>
    </source>
</evidence>
<feature type="compositionally biased region" description="Polar residues" evidence="8">
    <location>
        <begin position="56"/>
        <end position="65"/>
    </location>
</feature>
<dbReference type="PANTHER" id="PTHR30604">
    <property type="entry name" value="PROTEIN TRANSPORT PROTEIN HOFQ"/>
    <property type="match status" value="1"/>
</dbReference>
<reference evidence="12 13" key="1">
    <citation type="submission" date="2024-02" db="EMBL/GenBank/DDBJ databases">
        <title>New especies of Spiribacter isolated from saline water.</title>
        <authorList>
            <person name="Leon M.J."/>
            <person name="De La Haba R."/>
            <person name="Sanchez-Porro C."/>
            <person name="Ventosa A."/>
        </authorList>
    </citation>
    <scope>NUCLEOTIDE SEQUENCE [LARGE SCALE GENOMIC DNA]</scope>
    <source>
        <strain evidence="13">ag22IC4-189</strain>
    </source>
</reference>
<evidence type="ECO:0000256" key="3">
    <source>
        <dbReference type="ARBA" id="ARBA00022448"/>
    </source>
</evidence>
<protein>
    <submittedName>
        <fullName evidence="12">Type IV pilus secretin PilQ</fullName>
    </submittedName>
</protein>
<dbReference type="Gene3D" id="3.30.1370.120">
    <property type="match status" value="1"/>
</dbReference>
<dbReference type="InterPro" id="IPR005644">
    <property type="entry name" value="NolW-like"/>
</dbReference>
<name>A0ABV3T7L0_9GAMM</name>
<feature type="region of interest" description="Disordered" evidence="8">
    <location>
        <begin position="53"/>
        <end position="75"/>
    </location>
</feature>
<dbReference type="InterPro" id="IPR004846">
    <property type="entry name" value="T2SS/T3SS_dom"/>
</dbReference>
<evidence type="ECO:0000256" key="9">
    <source>
        <dbReference type="SAM" id="SignalP"/>
    </source>
</evidence>
<evidence type="ECO:0000256" key="1">
    <source>
        <dbReference type="ARBA" id="ARBA00004442"/>
    </source>
</evidence>
<keyword evidence="6" id="KW-0998">Cell outer membrane</keyword>
<evidence type="ECO:0000256" key="5">
    <source>
        <dbReference type="ARBA" id="ARBA00023136"/>
    </source>
</evidence>
<dbReference type="NCBIfam" id="TIGR02515">
    <property type="entry name" value="IV_pilus_PilQ"/>
    <property type="match status" value="1"/>
</dbReference>
<sequence length="384" mass="41001">MPAVTNRLRHRIAALILMLGAMAAHAAADPPAPVRLDIRDMTLPEVMNQVRAVTGENPSVLQNDGQSDRPLPADTDEPGLLPTVFLPVKYATAADLADLIQAPRVRVDSRTNTLIVGGTQSDLERARALVERLDVPVRQVLIEARLVIASEDFSDEIGVQFRASRRNQAGDSVIISGGTLDEEGLMVDLPVGNAAGSAGLAIGKVGSYLLQLELSAMESENRGEIISSPRVVTASNQQAEIKQGVQIPFEQATSSGATSIAFRDAVLGLTVTPQITPDDQIQLALAVNQDSRGEETPEGPAINTQSVRTHVLVADGETVVLGGVFEQTRRNGVRRVPLLSDLPVVGGLFERRMRVDDRSELLIFVTPRILEAPTAITNTVESGG</sequence>
<keyword evidence="4 9" id="KW-0732">Signal</keyword>